<evidence type="ECO:0000313" key="4">
    <source>
        <dbReference type="EMBL" id="MXQ12130.1"/>
    </source>
</evidence>
<dbReference type="GO" id="GO:0030497">
    <property type="term" value="P:fatty acid elongation"/>
    <property type="evidence" value="ECO:0007669"/>
    <property type="project" value="TreeGrafter"/>
</dbReference>
<keyword evidence="5" id="KW-1185">Reference proteome</keyword>
<feature type="domain" description="Ketoreductase" evidence="3">
    <location>
        <begin position="5"/>
        <end position="190"/>
    </location>
</feature>
<gene>
    <name evidence="4" type="ORF">GR328_11755</name>
</gene>
<dbReference type="EMBL" id="WURB01000007">
    <property type="protein sequence ID" value="MXQ12130.1"/>
    <property type="molecule type" value="Genomic_DNA"/>
</dbReference>
<dbReference type="PROSITE" id="PS00061">
    <property type="entry name" value="ADH_SHORT"/>
    <property type="match status" value="1"/>
</dbReference>
<dbReference type="PANTHER" id="PTHR42760">
    <property type="entry name" value="SHORT-CHAIN DEHYDROGENASES/REDUCTASES FAMILY MEMBER"/>
    <property type="match status" value="1"/>
</dbReference>
<dbReference type="CDD" id="cd05233">
    <property type="entry name" value="SDR_c"/>
    <property type="match status" value="1"/>
</dbReference>
<dbReference type="Pfam" id="PF13561">
    <property type="entry name" value="adh_short_C2"/>
    <property type="match status" value="1"/>
</dbReference>
<dbReference type="AlphaFoldDB" id="A0A7X3MSD9"/>
<name>A0A7X3MSD9_9HYPH</name>
<keyword evidence="2 4" id="KW-0560">Oxidoreductase</keyword>
<sequence>MAKQETVLVTGGASGIGLAVAAASLREGWRVIVCDLEPANLERCRTALPAHGEGAVRLEQVNITDEPAVIGCIERCEAEFGPITGLVNSAGIASDIHSLDTSADLFRRILEVNLIGSFVASREVARRMAERGEGAIVNIASVSGMRGNMGRVAYGASKGGVLTMTKVMAVELAPLGIRVNAVAPGPIETPLVREVHTEEVRSEWMRVVPQSRYGTPDEVAEAAIFLLDGGRASYVTGQTLCVDGGFTAAGLMGGSKARGAMA</sequence>
<dbReference type="SMART" id="SM00822">
    <property type="entry name" value="PKS_KR"/>
    <property type="match status" value="1"/>
</dbReference>
<evidence type="ECO:0000313" key="5">
    <source>
        <dbReference type="Proteomes" id="UP000436483"/>
    </source>
</evidence>
<dbReference type="InterPro" id="IPR036291">
    <property type="entry name" value="NAD(P)-bd_dom_sf"/>
</dbReference>
<evidence type="ECO:0000256" key="1">
    <source>
        <dbReference type="ARBA" id="ARBA00006484"/>
    </source>
</evidence>
<dbReference type="InterPro" id="IPR057326">
    <property type="entry name" value="KR_dom"/>
</dbReference>
<dbReference type="PRINTS" id="PR00080">
    <property type="entry name" value="SDRFAMILY"/>
</dbReference>
<dbReference type="NCBIfam" id="NF005559">
    <property type="entry name" value="PRK07231.1"/>
    <property type="match status" value="1"/>
</dbReference>
<reference evidence="4 5" key="2">
    <citation type="submission" date="2020-01" db="EMBL/GenBank/DDBJ databases">
        <title>Microvirga sp. nov., an arsenate reduction bacterium isolated from Tibet hotspring sediments.</title>
        <authorList>
            <person name="Xian W.-D."/>
            <person name="Li W.-J."/>
        </authorList>
    </citation>
    <scope>NUCLEOTIDE SEQUENCE [LARGE SCALE GENOMIC DNA]</scope>
    <source>
        <strain evidence="4 5">KCTC 23863</strain>
    </source>
</reference>
<organism evidence="4 5">
    <name type="scientific">Microvirga makkahensis</name>
    <dbReference type="NCBI Taxonomy" id="1128670"/>
    <lineage>
        <taxon>Bacteria</taxon>
        <taxon>Pseudomonadati</taxon>
        <taxon>Pseudomonadota</taxon>
        <taxon>Alphaproteobacteria</taxon>
        <taxon>Hyphomicrobiales</taxon>
        <taxon>Methylobacteriaceae</taxon>
        <taxon>Microvirga</taxon>
    </lineage>
</organism>
<dbReference type="FunFam" id="3.40.50.720:FF:000173">
    <property type="entry name" value="3-oxoacyl-[acyl-carrier protein] reductase"/>
    <property type="match status" value="1"/>
</dbReference>
<dbReference type="PRINTS" id="PR00081">
    <property type="entry name" value="GDHRDH"/>
</dbReference>
<comment type="caution">
    <text evidence="4">The sequence shown here is derived from an EMBL/GenBank/DDBJ whole genome shotgun (WGS) entry which is preliminary data.</text>
</comment>
<dbReference type="InterPro" id="IPR020904">
    <property type="entry name" value="Sc_DH/Rdtase_CS"/>
</dbReference>
<dbReference type="Proteomes" id="UP000436483">
    <property type="component" value="Unassembled WGS sequence"/>
</dbReference>
<dbReference type="GO" id="GO:0047936">
    <property type="term" value="F:glucose 1-dehydrogenase [NAD(P)+] activity"/>
    <property type="evidence" value="ECO:0007669"/>
    <property type="project" value="UniProtKB-EC"/>
</dbReference>
<accession>A0A7X3MSD9</accession>
<evidence type="ECO:0000256" key="2">
    <source>
        <dbReference type="ARBA" id="ARBA00023002"/>
    </source>
</evidence>
<evidence type="ECO:0000259" key="3">
    <source>
        <dbReference type="SMART" id="SM00822"/>
    </source>
</evidence>
<reference evidence="4 5" key="1">
    <citation type="submission" date="2019-12" db="EMBL/GenBank/DDBJ databases">
        <authorList>
            <person name="Yuan C.-G."/>
        </authorList>
    </citation>
    <scope>NUCLEOTIDE SEQUENCE [LARGE SCALE GENOMIC DNA]</scope>
    <source>
        <strain evidence="4 5">KCTC 23863</strain>
    </source>
</reference>
<dbReference type="EC" id="1.1.1.47" evidence="4"/>
<dbReference type="InterPro" id="IPR002347">
    <property type="entry name" value="SDR_fam"/>
</dbReference>
<dbReference type="PANTHER" id="PTHR42760:SF123">
    <property type="entry name" value="OXIDOREDUCTASE"/>
    <property type="match status" value="1"/>
</dbReference>
<dbReference type="OrthoDB" id="9790146at2"/>
<dbReference type="Gene3D" id="3.40.50.720">
    <property type="entry name" value="NAD(P)-binding Rossmann-like Domain"/>
    <property type="match status" value="1"/>
</dbReference>
<proteinExistence type="inferred from homology"/>
<protein>
    <submittedName>
        <fullName evidence="4">Glucose 1-dehydrogenase</fullName>
        <ecNumber evidence="4">1.1.1.47</ecNumber>
    </submittedName>
</protein>
<dbReference type="SUPFAM" id="SSF51735">
    <property type="entry name" value="NAD(P)-binding Rossmann-fold domains"/>
    <property type="match status" value="1"/>
</dbReference>
<dbReference type="RefSeq" id="WP_160884716.1">
    <property type="nucleotide sequence ID" value="NZ_WURB01000007.1"/>
</dbReference>
<comment type="similarity">
    <text evidence="1">Belongs to the short-chain dehydrogenases/reductases (SDR) family.</text>
</comment>